<evidence type="ECO:0000256" key="6">
    <source>
        <dbReference type="SAM" id="Phobius"/>
    </source>
</evidence>
<feature type="region of interest" description="Disordered" evidence="5">
    <location>
        <begin position="66"/>
        <end position="152"/>
    </location>
</feature>
<dbReference type="GO" id="GO:0016020">
    <property type="term" value="C:membrane"/>
    <property type="evidence" value="ECO:0007669"/>
    <property type="project" value="UniProtKB-SubCell"/>
</dbReference>
<organism evidence="8">
    <name type="scientific">mine drainage metagenome</name>
    <dbReference type="NCBI Taxonomy" id="410659"/>
    <lineage>
        <taxon>unclassified sequences</taxon>
        <taxon>metagenomes</taxon>
        <taxon>ecological metagenomes</taxon>
    </lineage>
</organism>
<feature type="domain" description="TonB C-terminal" evidence="7">
    <location>
        <begin position="152"/>
        <end position="241"/>
    </location>
</feature>
<gene>
    <name evidence="8" type="ORF">CARN8_2260004</name>
</gene>
<dbReference type="SUPFAM" id="SSF74653">
    <property type="entry name" value="TolA/TonB C-terminal domain"/>
    <property type="match status" value="1"/>
</dbReference>
<name>A0A3P3ZN13_9ZZZZ</name>
<dbReference type="AlphaFoldDB" id="A0A3P3ZN13"/>
<feature type="transmembrane region" description="Helical" evidence="6">
    <location>
        <begin position="20"/>
        <end position="42"/>
    </location>
</feature>
<dbReference type="InterPro" id="IPR006260">
    <property type="entry name" value="TonB/TolA_C"/>
</dbReference>
<evidence type="ECO:0000256" key="3">
    <source>
        <dbReference type="ARBA" id="ARBA00022989"/>
    </source>
</evidence>
<evidence type="ECO:0000256" key="5">
    <source>
        <dbReference type="SAM" id="MobiDB-lite"/>
    </source>
</evidence>
<evidence type="ECO:0000256" key="2">
    <source>
        <dbReference type="ARBA" id="ARBA00022692"/>
    </source>
</evidence>
<protein>
    <submittedName>
        <fullName evidence="8">Gram-negative bacterial tonB protein (Modular protein)</fullName>
    </submittedName>
</protein>
<dbReference type="EMBL" id="UOYP01000142">
    <property type="protein sequence ID" value="VAY87650.1"/>
    <property type="molecule type" value="Genomic_DNA"/>
</dbReference>
<keyword evidence="2 6" id="KW-0812">Transmembrane</keyword>
<comment type="subcellular location">
    <subcellularLocation>
        <location evidence="1">Membrane</location>
        <topology evidence="1">Single-pass membrane protein</topology>
    </subcellularLocation>
</comment>
<sequence>MRTEPTTLLTLNDTFWPRLPVTLPLALVLCLLGLQLLTQWLAPPAKKIPPPLPVDAQIIELPAAHEAHAGPPPAPAAKPTPVVPQVLHMPNTSPSPPPLPHSEAPAAPSPAAPAAPANAPASTPMPPSTTSTPPPPASSNAPPAGPHGQGASEVRAARALIHPLPVIPDELRASALKEVALVRFHISKDGTVTVELLHPTQSPRLNRLLLETLQQWRFFPAIKEGHPVDSVQDLNLQISVQ</sequence>
<feature type="compositionally biased region" description="Pro residues" evidence="5">
    <location>
        <begin position="70"/>
        <end position="82"/>
    </location>
</feature>
<accession>A0A3P3ZN13</accession>
<evidence type="ECO:0000259" key="7">
    <source>
        <dbReference type="PROSITE" id="PS52015"/>
    </source>
</evidence>
<evidence type="ECO:0000313" key="8">
    <source>
        <dbReference type="EMBL" id="VAY87650.1"/>
    </source>
</evidence>
<keyword evidence="3 6" id="KW-1133">Transmembrane helix</keyword>
<dbReference type="PROSITE" id="PS52015">
    <property type="entry name" value="TONB_CTD"/>
    <property type="match status" value="1"/>
</dbReference>
<dbReference type="GO" id="GO:0055085">
    <property type="term" value="P:transmembrane transport"/>
    <property type="evidence" value="ECO:0007669"/>
    <property type="project" value="InterPro"/>
</dbReference>
<dbReference type="InterPro" id="IPR037682">
    <property type="entry name" value="TonB_C"/>
</dbReference>
<evidence type="ECO:0000256" key="1">
    <source>
        <dbReference type="ARBA" id="ARBA00004167"/>
    </source>
</evidence>
<dbReference type="Gene3D" id="3.30.1150.10">
    <property type="match status" value="1"/>
</dbReference>
<dbReference type="Pfam" id="PF03544">
    <property type="entry name" value="TonB_C"/>
    <property type="match status" value="1"/>
</dbReference>
<feature type="compositionally biased region" description="Pro residues" evidence="5">
    <location>
        <begin position="123"/>
        <end position="137"/>
    </location>
</feature>
<proteinExistence type="predicted"/>
<dbReference type="NCBIfam" id="TIGR01352">
    <property type="entry name" value="tonB_Cterm"/>
    <property type="match status" value="1"/>
</dbReference>
<keyword evidence="4 6" id="KW-0472">Membrane</keyword>
<reference evidence="8" key="1">
    <citation type="submission" date="2018-10" db="EMBL/GenBank/DDBJ databases">
        <authorList>
            <person name="Plewniak F."/>
        </authorList>
    </citation>
    <scope>NUCLEOTIDE SEQUENCE</scope>
</reference>
<evidence type="ECO:0000256" key="4">
    <source>
        <dbReference type="ARBA" id="ARBA00023136"/>
    </source>
</evidence>